<sequence length="345" mass="37481">MADWRNSVITERGRNLDAKVRAGRIKMEFTKFKFGSGQLDSYETATDLAEPRLNVGVTSIEPVETGVTEVSTTLTNTDVTTGFNMREVGLFAKDPDLGEILYLVMTDPSYDFLPAKGGATVISVDFSIFIGVDDAGNTTAVLDPDGLLKLRDLTAHNNNTDAHSVLFTTDSTPDRDSDTTDSAISKLGARVKWVKSYVARKITDTLKTVDTKISEALAAYKNFKASQISDFAEAVLIAIRDKTFTTLGVTWSFTNPNAWYICFGVLFGGLIIQGGSNGGNADSNILLPIQYTKEYKVLATGTAAGQGYYTFLTAIKTNLASFKLNTYSGAGQLMAHNFDWLTIGR</sequence>
<gene>
    <name evidence="2" type="ORF">VRLFYP33_00419</name>
</gene>
<protein>
    <recommendedName>
        <fullName evidence="1">Phage tail fibre protein N-terminal domain-containing protein</fullName>
    </recommendedName>
</protein>
<proteinExistence type="predicted"/>
<organism evidence="2">
    <name type="scientific">Veillonella ratti</name>
    <dbReference type="NCBI Taxonomy" id="103892"/>
    <lineage>
        <taxon>Bacteria</taxon>
        <taxon>Bacillati</taxon>
        <taxon>Bacillota</taxon>
        <taxon>Negativicutes</taxon>
        <taxon>Veillonellales</taxon>
        <taxon>Veillonellaceae</taxon>
        <taxon>Veillonella</taxon>
    </lineage>
</organism>
<accession>A0A6N2Z8E8</accession>
<dbReference type="Pfam" id="PF12571">
    <property type="entry name" value="Phage_tail_fib"/>
    <property type="match status" value="1"/>
</dbReference>
<evidence type="ECO:0000259" key="1">
    <source>
        <dbReference type="Pfam" id="PF12571"/>
    </source>
</evidence>
<evidence type="ECO:0000313" key="2">
    <source>
        <dbReference type="EMBL" id="VYT74278.1"/>
    </source>
</evidence>
<name>A0A6N2Z8E8_9FIRM</name>
<feature type="domain" description="Phage tail fibre protein N-terminal" evidence="1">
    <location>
        <begin position="6"/>
        <end position="121"/>
    </location>
</feature>
<reference evidence="2" key="1">
    <citation type="submission" date="2019-11" db="EMBL/GenBank/DDBJ databases">
        <authorList>
            <person name="Feng L."/>
        </authorList>
    </citation>
    <scope>NUCLEOTIDE SEQUENCE</scope>
    <source>
        <strain evidence="2">VrattiLFYP33</strain>
    </source>
</reference>
<dbReference type="EMBL" id="CACRUX010000012">
    <property type="protein sequence ID" value="VYT74278.1"/>
    <property type="molecule type" value="Genomic_DNA"/>
</dbReference>
<dbReference type="InterPro" id="IPR022225">
    <property type="entry name" value="Phage_tail_fibre_N"/>
</dbReference>
<dbReference type="RefSeq" id="WP_156704077.1">
    <property type="nucleotide sequence ID" value="NZ_CACRUX010000012.1"/>
</dbReference>
<dbReference type="AlphaFoldDB" id="A0A6N2Z8E8"/>